<feature type="transmembrane region" description="Helical" evidence="4">
    <location>
        <begin position="154"/>
        <end position="173"/>
    </location>
</feature>
<evidence type="ECO:0000256" key="1">
    <source>
        <dbReference type="ARBA" id="ARBA00022679"/>
    </source>
</evidence>
<evidence type="ECO:0000256" key="3">
    <source>
        <dbReference type="ARBA" id="ARBA00023012"/>
    </source>
</evidence>
<reference evidence="6 7" key="1">
    <citation type="submission" date="2018-09" db="EMBL/GenBank/DDBJ databases">
        <authorList>
            <person name="Zhu H."/>
        </authorList>
    </citation>
    <scope>NUCLEOTIDE SEQUENCE [LARGE SCALE GENOMIC DNA]</scope>
    <source>
        <strain evidence="6 7">K2R10-39</strain>
    </source>
</reference>
<dbReference type="Gene3D" id="3.30.565.10">
    <property type="entry name" value="Histidine kinase-like ATPase, C-terminal domain"/>
    <property type="match status" value="1"/>
</dbReference>
<sequence length="584" mass="62474">MDLKQRVAGLPQQVPRGECAMTAYRSTGKQEHVPDTTSAAAADDADASVLGSIRLVVAVAILATIVFDRAYPDRVSDIAWIAAAGHVVYSAVLCLASRFALPFLQGRVILWADVLWFEAIVLLTGGIHSFAFLSFNFAILAASFRWGFAEGLRMSIASTVLFCASALASTAPADVACLLLRSAILLALGGVSACWGGSHAARQRRLAMLRDASQLSNPRFGVDRTIASVLDRINTFHGGSNCILVLRDKQSGAYSLRMAVTRDAMPQADAHHVDPAIAAPLLAYAAGRVALGKRSRRPGSSATQCIVHAGGRSGWIKCDAMCNDEIADLLDAASFISVPISSPHKEGRLYVVSDERRFAGDDALFLNNIAAQAFPVIENIDLLDRMASEAAVRERHRIALDLHDTAIQPYIGLTHGLAAVRRNAAADNPLVEDLDRISAMATQVIADLRSYAATFKAGTAGMEASLLPELMQRTSHVRQFYGIDIAVNLEGDINVNGRLAAEVLQIVNEGISNICKHTLAQRGLVNLRCIDGRLDIDIENEGAAMQAPAFTPRSITERAALLGGSARVRQRASGTTAVHVEIPL</sequence>
<comment type="caution">
    <text evidence="6">The sequence shown here is derived from an EMBL/GenBank/DDBJ whole genome shotgun (WGS) entry which is preliminary data.</text>
</comment>
<dbReference type="GO" id="GO:0016020">
    <property type="term" value="C:membrane"/>
    <property type="evidence" value="ECO:0007669"/>
    <property type="project" value="InterPro"/>
</dbReference>
<keyword evidence="7" id="KW-1185">Reference proteome</keyword>
<dbReference type="Gene3D" id="3.30.450.40">
    <property type="match status" value="1"/>
</dbReference>
<keyword evidence="2 6" id="KW-0418">Kinase</keyword>
<dbReference type="Pfam" id="PF07730">
    <property type="entry name" value="HisKA_3"/>
    <property type="match status" value="1"/>
</dbReference>
<dbReference type="Gene3D" id="1.20.5.1930">
    <property type="match status" value="1"/>
</dbReference>
<dbReference type="CDD" id="cd16917">
    <property type="entry name" value="HATPase_UhpB-NarQ-NarX-like"/>
    <property type="match status" value="1"/>
</dbReference>
<dbReference type="GO" id="GO:0000155">
    <property type="term" value="F:phosphorelay sensor kinase activity"/>
    <property type="evidence" value="ECO:0007669"/>
    <property type="project" value="InterPro"/>
</dbReference>
<keyword evidence="4" id="KW-0812">Transmembrane</keyword>
<evidence type="ECO:0000256" key="4">
    <source>
        <dbReference type="SAM" id="Phobius"/>
    </source>
</evidence>
<feature type="transmembrane region" description="Helical" evidence="4">
    <location>
        <begin position="79"/>
        <end position="100"/>
    </location>
</feature>
<feature type="transmembrane region" description="Helical" evidence="4">
    <location>
        <begin position="179"/>
        <end position="201"/>
    </location>
</feature>
<dbReference type="SUPFAM" id="SSF55781">
    <property type="entry name" value="GAF domain-like"/>
    <property type="match status" value="1"/>
</dbReference>
<dbReference type="PANTHER" id="PTHR24421">
    <property type="entry name" value="NITRATE/NITRITE SENSOR PROTEIN NARX-RELATED"/>
    <property type="match status" value="1"/>
</dbReference>
<feature type="domain" description="Signal transduction histidine kinase subgroup 3 dimerisation and phosphoacceptor" evidence="5">
    <location>
        <begin position="394"/>
        <end position="456"/>
    </location>
</feature>
<keyword evidence="3" id="KW-0902">Two-component regulatory system</keyword>
<gene>
    <name evidence="6" type="ORF">D3870_21655</name>
</gene>
<dbReference type="AlphaFoldDB" id="A0A418WW82"/>
<feature type="transmembrane region" description="Helical" evidence="4">
    <location>
        <begin position="120"/>
        <end position="142"/>
    </location>
</feature>
<feature type="transmembrane region" description="Helical" evidence="4">
    <location>
        <begin position="47"/>
        <end position="67"/>
    </location>
</feature>
<dbReference type="GO" id="GO:0046983">
    <property type="term" value="F:protein dimerization activity"/>
    <property type="evidence" value="ECO:0007669"/>
    <property type="project" value="InterPro"/>
</dbReference>
<evidence type="ECO:0000256" key="2">
    <source>
        <dbReference type="ARBA" id="ARBA00022777"/>
    </source>
</evidence>
<dbReference type="InterPro" id="IPR036890">
    <property type="entry name" value="HATPase_C_sf"/>
</dbReference>
<accession>A0A418WW82</accession>
<dbReference type="InterPro" id="IPR029016">
    <property type="entry name" value="GAF-like_dom_sf"/>
</dbReference>
<keyword evidence="4" id="KW-0472">Membrane</keyword>
<name>A0A418WW82_9BURK</name>
<evidence type="ECO:0000313" key="7">
    <source>
        <dbReference type="Proteomes" id="UP000285190"/>
    </source>
</evidence>
<evidence type="ECO:0000313" key="6">
    <source>
        <dbReference type="EMBL" id="RJF96964.1"/>
    </source>
</evidence>
<keyword evidence="4" id="KW-1133">Transmembrane helix</keyword>
<organism evidence="6 7">
    <name type="scientific">Noviherbaspirillum cavernae</name>
    <dbReference type="NCBI Taxonomy" id="2320862"/>
    <lineage>
        <taxon>Bacteria</taxon>
        <taxon>Pseudomonadati</taxon>
        <taxon>Pseudomonadota</taxon>
        <taxon>Betaproteobacteria</taxon>
        <taxon>Burkholderiales</taxon>
        <taxon>Oxalobacteraceae</taxon>
        <taxon>Noviherbaspirillum</taxon>
    </lineage>
</organism>
<keyword evidence="1" id="KW-0808">Transferase</keyword>
<dbReference type="EMBL" id="QYUN01000003">
    <property type="protein sequence ID" value="RJF96964.1"/>
    <property type="molecule type" value="Genomic_DNA"/>
</dbReference>
<dbReference type="SUPFAM" id="SSF55874">
    <property type="entry name" value="ATPase domain of HSP90 chaperone/DNA topoisomerase II/histidine kinase"/>
    <property type="match status" value="1"/>
</dbReference>
<dbReference type="InterPro" id="IPR011712">
    <property type="entry name" value="Sig_transdc_His_kin_sub3_dim/P"/>
</dbReference>
<evidence type="ECO:0000259" key="5">
    <source>
        <dbReference type="Pfam" id="PF07730"/>
    </source>
</evidence>
<protein>
    <submittedName>
        <fullName evidence="6">Histidine kinase</fullName>
    </submittedName>
</protein>
<dbReference type="InterPro" id="IPR050482">
    <property type="entry name" value="Sensor_HK_TwoCompSys"/>
</dbReference>
<proteinExistence type="predicted"/>
<dbReference type="Proteomes" id="UP000285190">
    <property type="component" value="Unassembled WGS sequence"/>
</dbReference>